<dbReference type="EMBL" id="FOFG01000004">
    <property type="protein sequence ID" value="SEQ32878.1"/>
    <property type="molecule type" value="Genomic_DNA"/>
</dbReference>
<protein>
    <recommendedName>
        <fullName evidence="3">Bacteriophage phiJL001 Gp84 N-terminal domain-containing protein</fullName>
    </recommendedName>
</protein>
<sequence length="159" mass="16802">MKTLPSGLQAHLDGGATTLCWCWKLVRTDGVVLGFTDHDRDLTVDGVAYAAASGFTASEAKSSLGLSVDDLEVDGALSSDSLTEADLLAGLWDNAAIELRRANWADPGQAVIMRTGNVGEVRRGSLAFTAELRGMAHELGQEIGRVFSYSCDANLGDAR</sequence>
<reference evidence="1 2" key="1">
    <citation type="submission" date="2016-10" db="EMBL/GenBank/DDBJ databases">
        <authorList>
            <person name="de Groot N.N."/>
        </authorList>
    </citation>
    <scope>NUCLEOTIDE SEQUENCE [LARGE SCALE GENOMIC DNA]</scope>
    <source>
        <strain evidence="1 2">A52C2</strain>
    </source>
</reference>
<dbReference type="STRING" id="1855383.SAMN05216548_1041"/>
<dbReference type="AlphaFoldDB" id="A0A1H9F6H9"/>
<dbReference type="RefSeq" id="WP_143061896.1">
    <property type="nucleotide sequence ID" value="NZ_FOFG01000004.1"/>
</dbReference>
<name>A0A1H9F6H9_9HYPH</name>
<dbReference type="OrthoDB" id="1633386at2"/>
<gene>
    <name evidence="1" type="ORF">SAMN05216548_1041</name>
</gene>
<dbReference type="Pfam" id="PF09931">
    <property type="entry name" value="Phage_phiJL001_Gp84_N"/>
    <property type="match status" value="1"/>
</dbReference>
<accession>A0A1H9F6H9</accession>
<dbReference type="InterPro" id="IPR011928">
    <property type="entry name" value="Phage_phiJL001_Gp84"/>
</dbReference>
<proteinExistence type="predicted"/>
<evidence type="ECO:0000313" key="1">
    <source>
        <dbReference type="EMBL" id="SEQ32878.1"/>
    </source>
</evidence>
<feature type="non-terminal residue" evidence="1">
    <location>
        <position position="159"/>
    </location>
</feature>
<keyword evidence="2" id="KW-1185">Reference proteome</keyword>
<organism evidence="1 2">
    <name type="scientific">Faunimonas pinastri</name>
    <dbReference type="NCBI Taxonomy" id="1855383"/>
    <lineage>
        <taxon>Bacteria</taxon>
        <taxon>Pseudomonadati</taxon>
        <taxon>Pseudomonadota</taxon>
        <taxon>Alphaproteobacteria</taxon>
        <taxon>Hyphomicrobiales</taxon>
        <taxon>Afifellaceae</taxon>
        <taxon>Faunimonas</taxon>
    </lineage>
</organism>
<dbReference type="Proteomes" id="UP000199647">
    <property type="component" value="Unassembled WGS sequence"/>
</dbReference>
<evidence type="ECO:0008006" key="3">
    <source>
        <dbReference type="Google" id="ProtNLM"/>
    </source>
</evidence>
<dbReference type="NCBIfam" id="TIGR02218">
    <property type="entry name" value="phg_TIGR02218"/>
    <property type="match status" value="1"/>
</dbReference>
<evidence type="ECO:0000313" key="2">
    <source>
        <dbReference type="Proteomes" id="UP000199647"/>
    </source>
</evidence>